<evidence type="ECO:0000313" key="2">
    <source>
        <dbReference type="EMBL" id="TNN63493.1"/>
    </source>
</evidence>
<keyword evidence="2" id="KW-0966">Cell projection</keyword>
<sequence>MQAVENLFAMMTSVVQRHKKQLRLRSICYGERVWKSQLNYSMARAHLALLHQGLDRLHGGALQQSYSQLNPSFFSLAYSGVLVQRNPPGHTSTKYEVVSERGSSHSSVMEYVVAHKEKDEKQAAKVDDSVSERSCEEGEISQTVEQRMETQRHAAVLLLDSLNKAALHLQRAMVLAHRGGHWTTLQCVCQTVWDQSCRITVLVQRAAQHGAPSSITADQLHATCTPLLLLATDLIMDMLSKLGLWSLYDRDLTEEELESSLHFSAPLDNSTPVDLRWVRTLVLHTLERLHDDGRWESLAHFALVFNSYTRERYALIVTPLLVNAQRRLLERIDSFGGPVVPQPHHVQTHKATGTEVEHTTTHMNTFKPAERRRSMSLVRVPLDVEDTLSCYRHALERRPRCLQVFQHSRSLLLQLLAFTKPCEFSSDYLDHPHYKCLKPAPFAPFVSLQAEVSDILRASLISIP</sequence>
<gene>
    <name evidence="2" type="primary">CFAP54_0</name>
    <name evidence="2" type="ORF">EYF80_026343</name>
</gene>
<dbReference type="OrthoDB" id="8897406at2759"/>
<evidence type="ECO:0000256" key="1">
    <source>
        <dbReference type="SAM" id="MobiDB-lite"/>
    </source>
</evidence>
<keyword evidence="2" id="KW-0282">Flagellum</keyword>
<reference evidence="2 3" key="1">
    <citation type="submission" date="2019-03" db="EMBL/GenBank/DDBJ databases">
        <title>First draft genome of Liparis tanakae, snailfish: a comprehensive survey of snailfish specific genes.</title>
        <authorList>
            <person name="Kim W."/>
            <person name="Song I."/>
            <person name="Jeong J.-H."/>
            <person name="Kim D."/>
            <person name="Kim S."/>
            <person name="Ryu S."/>
            <person name="Song J.Y."/>
            <person name="Lee S.K."/>
        </authorList>
    </citation>
    <scope>NUCLEOTIDE SEQUENCE [LARGE SCALE GENOMIC DNA]</scope>
    <source>
        <tissue evidence="2">Muscle</tissue>
    </source>
</reference>
<protein>
    <submittedName>
        <fullName evidence="2">Cilia-and flagella-associated protein 54</fullName>
    </submittedName>
</protein>
<dbReference type="EMBL" id="SRLO01000272">
    <property type="protein sequence ID" value="TNN63493.1"/>
    <property type="molecule type" value="Genomic_DNA"/>
</dbReference>
<accession>A0A4Z2HES9</accession>
<comment type="caution">
    <text evidence="2">The sequence shown here is derived from an EMBL/GenBank/DDBJ whole genome shotgun (WGS) entry which is preliminary data.</text>
</comment>
<evidence type="ECO:0000313" key="3">
    <source>
        <dbReference type="Proteomes" id="UP000314294"/>
    </source>
</evidence>
<feature type="region of interest" description="Disordered" evidence="1">
    <location>
        <begin position="122"/>
        <end position="141"/>
    </location>
</feature>
<dbReference type="GO" id="GO:0060271">
    <property type="term" value="P:cilium assembly"/>
    <property type="evidence" value="ECO:0007669"/>
    <property type="project" value="TreeGrafter"/>
</dbReference>
<organism evidence="2 3">
    <name type="scientific">Liparis tanakae</name>
    <name type="common">Tanaka's snailfish</name>
    <dbReference type="NCBI Taxonomy" id="230148"/>
    <lineage>
        <taxon>Eukaryota</taxon>
        <taxon>Metazoa</taxon>
        <taxon>Chordata</taxon>
        <taxon>Craniata</taxon>
        <taxon>Vertebrata</taxon>
        <taxon>Euteleostomi</taxon>
        <taxon>Actinopterygii</taxon>
        <taxon>Neopterygii</taxon>
        <taxon>Teleostei</taxon>
        <taxon>Neoteleostei</taxon>
        <taxon>Acanthomorphata</taxon>
        <taxon>Eupercaria</taxon>
        <taxon>Perciformes</taxon>
        <taxon>Cottioidei</taxon>
        <taxon>Cottales</taxon>
        <taxon>Liparidae</taxon>
        <taxon>Liparis</taxon>
    </lineage>
</organism>
<keyword evidence="3" id="KW-1185">Reference proteome</keyword>
<keyword evidence="2" id="KW-0969">Cilium</keyword>
<dbReference type="PANTHER" id="PTHR33487">
    <property type="entry name" value="CILIA- AND FLAGELLA-ASSOCIATED PROTEIN 54"/>
    <property type="match status" value="1"/>
</dbReference>
<dbReference type="Proteomes" id="UP000314294">
    <property type="component" value="Unassembled WGS sequence"/>
</dbReference>
<proteinExistence type="predicted"/>
<feature type="compositionally biased region" description="Basic and acidic residues" evidence="1">
    <location>
        <begin position="122"/>
        <end position="136"/>
    </location>
</feature>
<dbReference type="PANTHER" id="PTHR33487:SF1">
    <property type="entry name" value="CILIA- AND FLAGELLA-ASSOCIATED PROTEIN 54"/>
    <property type="match status" value="1"/>
</dbReference>
<dbReference type="AlphaFoldDB" id="A0A4Z2HES9"/>
<name>A0A4Z2HES9_9TELE</name>